<dbReference type="SUPFAM" id="SSF53098">
    <property type="entry name" value="Ribonuclease H-like"/>
    <property type="match status" value="1"/>
</dbReference>
<dbReference type="InterPro" id="IPR012337">
    <property type="entry name" value="RNaseH-like_sf"/>
</dbReference>
<accession>A0AA88XHW7</accession>
<evidence type="ECO:0000313" key="3">
    <source>
        <dbReference type="Proteomes" id="UP001186944"/>
    </source>
</evidence>
<dbReference type="GO" id="GO:0003676">
    <property type="term" value="F:nucleic acid binding"/>
    <property type="evidence" value="ECO:0007669"/>
    <property type="project" value="InterPro"/>
</dbReference>
<dbReference type="GO" id="GO:0006259">
    <property type="term" value="P:DNA metabolic process"/>
    <property type="evidence" value="ECO:0007669"/>
    <property type="project" value="UniProtKB-ARBA"/>
</dbReference>
<dbReference type="AlphaFoldDB" id="A0AA88XHW7"/>
<protein>
    <recommendedName>
        <fullName evidence="1">DUF5641 domain-containing protein</fullName>
    </recommendedName>
</protein>
<dbReference type="EMBL" id="VSWD01000012">
    <property type="protein sequence ID" value="KAK3085641.1"/>
    <property type="molecule type" value="Genomic_DNA"/>
</dbReference>
<evidence type="ECO:0000313" key="2">
    <source>
        <dbReference type="EMBL" id="KAK3085641.1"/>
    </source>
</evidence>
<dbReference type="Gene3D" id="3.30.420.10">
    <property type="entry name" value="Ribonuclease H-like superfamily/Ribonuclease H"/>
    <property type="match status" value="1"/>
</dbReference>
<name>A0AA88XHW7_PINIB</name>
<comment type="caution">
    <text evidence="2">The sequence shown here is derived from an EMBL/GenBank/DDBJ whole genome shotgun (WGS) entry which is preliminary data.</text>
</comment>
<dbReference type="InterPro" id="IPR036397">
    <property type="entry name" value="RNaseH_sf"/>
</dbReference>
<dbReference type="PANTHER" id="PTHR47331">
    <property type="entry name" value="PHD-TYPE DOMAIN-CONTAINING PROTEIN"/>
    <property type="match status" value="1"/>
</dbReference>
<sequence length="862" mass="97495">MFHNFKVNEDHRDYLRFLWHQDNNLSKPLTDHRMTVHVFGNSTSPAVATYGIRKSVETADPDVRELVVRNFYVDDGLVSCESPEVAIYLIKRAQCSLYANGRLRLYKVASNNRVVLDAFPQDDLASNLKELDIGSDELPLQRSLGLLWDTDNDHFTFKTSRNNKSFTKRGILSVINSIFDPIGFASPVVITGRLIMRDIMSTLQGNDWDEPLPDMYKDRWTAWVDTLSDLEYLKVPRQYNGQGYNQALNREVHIFSDASKDAISAVAYLKLDNSMSFLLGKAKVAPSRSHTIPRMELCASVLAIDLADIIKEHLDITDDAIRYYTDSKVVLGYISNDTRCFYVYVQNRVNRIRSSSTPSQWRFIPTNQNPADLVTRPMHASELQNSAWLTGPKALSEESLEISHPLIDPSSDQEIRPDVVCNKTSACRIPTIGSDRFSRFSTWKSLVRAITFLKRVCKTRKGLQDEQSSCEQRKDAENFILQVIQSEAYGDEISSIQEGKLPPSGSSLRPLNPILGSDSLLRVGGRLGKVKNPAIVDDLTKHPIIIPKHHHNAVLLIRHFHQRNSHQGRHMTEGAIRAAGFWVVGSKQLVSSEIRAAHIEVVEELSASSFINALRRFIAIRGPVKQFRSDRGTNFIGAVNELNLDAQFAEDGPLGAYLRDNNITWIFNPPHASHFGGLWERAIGSCRRILDSLLLNTKVSITHEVLTTLMMEVCAIMNARPLTEVSTDPENPQILSPSQILTQKSNDCPSYLPTCGFKDAIKGVWKRVQYLAEEFWNRWRSEYVQHLQLRQKWEAGGISLKNGDVVLLKDDSCARNLWPVAIVTDTYPSDDDKVRKVKVMRGDNRASFIRPISQLVLLLEVD</sequence>
<dbReference type="InterPro" id="IPR008042">
    <property type="entry name" value="Retrotrans_Pao"/>
</dbReference>
<reference evidence="2" key="1">
    <citation type="submission" date="2019-08" db="EMBL/GenBank/DDBJ databases">
        <title>The improved chromosome-level genome for the pearl oyster Pinctada fucata martensii using PacBio sequencing and Hi-C.</title>
        <authorList>
            <person name="Zheng Z."/>
        </authorList>
    </citation>
    <scope>NUCLEOTIDE SEQUENCE</scope>
    <source>
        <strain evidence="2">ZZ-2019</strain>
        <tissue evidence="2">Adductor muscle</tissue>
    </source>
</reference>
<dbReference type="Pfam" id="PF05380">
    <property type="entry name" value="Peptidase_A17"/>
    <property type="match status" value="1"/>
</dbReference>
<dbReference type="Proteomes" id="UP001186944">
    <property type="component" value="Unassembled WGS sequence"/>
</dbReference>
<evidence type="ECO:0000259" key="1">
    <source>
        <dbReference type="Pfam" id="PF18701"/>
    </source>
</evidence>
<organism evidence="2 3">
    <name type="scientific">Pinctada imbricata</name>
    <name type="common">Atlantic pearl-oyster</name>
    <name type="synonym">Pinctada martensii</name>
    <dbReference type="NCBI Taxonomy" id="66713"/>
    <lineage>
        <taxon>Eukaryota</taxon>
        <taxon>Metazoa</taxon>
        <taxon>Spiralia</taxon>
        <taxon>Lophotrochozoa</taxon>
        <taxon>Mollusca</taxon>
        <taxon>Bivalvia</taxon>
        <taxon>Autobranchia</taxon>
        <taxon>Pteriomorphia</taxon>
        <taxon>Pterioida</taxon>
        <taxon>Pterioidea</taxon>
        <taxon>Pteriidae</taxon>
        <taxon>Pinctada</taxon>
    </lineage>
</organism>
<dbReference type="SUPFAM" id="SSF56672">
    <property type="entry name" value="DNA/RNA polymerases"/>
    <property type="match status" value="1"/>
</dbReference>
<dbReference type="PANTHER" id="PTHR47331:SF6">
    <property type="entry name" value="DOUBLECORTIN DOMAIN-CONTAINING PROTEIN"/>
    <property type="match status" value="1"/>
</dbReference>
<proteinExistence type="predicted"/>
<dbReference type="InterPro" id="IPR043502">
    <property type="entry name" value="DNA/RNA_pol_sf"/>
</dbReference>
<feature type="domain" description="DUF5641" evidence="1">
    <location>
        <begin position="765"/>
        <end position="858"/>
    </location>
</feature>
<dbReference type="InterPro" id="IPR040676">
    <property type="entry name" value="DUF5641"/>
</dbReference>
<keyword evidence="3" id="KW-1185">Reference proteome</keyword>
<dbReference type="Pfam" id="PF18701">
    <property type="entry name" value="DUF5641"/>
    <property type="match status" value="1"/>
</dbReference>
<gene>
    <name evidence="2" type="ORF">FSP39_006509</name>
</gene>